<dbReference type="PANTHER" id="PTHR47967">
    <property type="entry name" value="OS07G0603500 PROTEIN-RELATED"/>
    <property type="match status" value="1"/>
</dbReference>
<evidence type="ECO:0000256" key="3">
    <source>
        <dbReference type="ARBA" id="ARBA00022801"/>
    </source>
</evidence>
<evidence type="ECO:0000313" key="6">
    <source>
        <dbReference type="Proteomes" id="UP001064489"/>
    </source>
</evidence>
<dbReference type="InterPro" id="IPR032861">
    <property type="entry name" value="TAXi_N"/>
</dbReference>
<dbReference type="EMBL" id="JAJSOW010000104">
    <property type="protein sequence ID" value="KAI9170081.1"/>
    <property type="molecule type" value="Genomic_DNA"/>
</dbReference>
<evidence type="ECO:0000313" key="5">
    <source>
        <dbReference type="EMBL" id="KAI9170081.1"/>
    </source>
</evidence>
<dbReference type="GO" id="GO:0006508">
    <property type="term" value="P:proteolysis"/>
    <property type="evidence" value="ECO:0007669"/>
    <property type="project" value="UniProtKB-KW"/>
</dbReference>
<comment type="caution">
    <text evidence="5">The sequence shown here is derived from an EMBL/GenBank/DDBJ whole genome shotgun (WGS) entry which is preliminary data.</text>
</comment>
<organism evidence="5 6">
    <name type="scientific">Acer negundo</name>
    <name type="common">Box elder</name>
    <dbReference type="NCBI Taxonomy" id="4023"/>
    <lineage>
        <taxon>Eukaryota</taxon>
        <taxon>Viridiplantae</taxon>
        <taxon>Streptophyta</taxon>
        <taxon>Embryophyta</taxon>
        <taxon>Tracheophyta</taxon>
        <taxon>Spermatophyta</taxon>
        <taxon>Magnoliopsida</taxon>
        <taxon>eudicotyledons</taxon>
        <taxon>Gunneridae</taxon>
        <taxon>Pentapetalae</taxon>
        <taxon>rosids</taxon>
        <taxon>malvids</taxon>
        <taxon>Sapindales</taxon>
        <taxon>Sapindaceae</taxon>
        <taxon>Hippocastanoideae</taxon>
        <taxon>Acereae</taxon>
        <taxon>Acer</taxon>
    </lineage>
</organism>
<dbReference type="Pfam" id="PF14543">
    <property type="entry name" value="TAXi_N"/>
    <property type="match status" value="1"/>
</dbReference>
<dbReference type="InterPro" id="IPR021109">
    <property type="entry name" value="Peptidase_aspartic_dom_sf"/>
</dbReference>
<comment type="similarity">
    <text evidence="1">Belongs to the peptidase A1 family.</text>
</comment>
<dbReference type="InterPro" id="IPR033121">
    <property type="entry name" value="PEPTIDASE_A1"/>
</dbReference>
<dbReference type="PROSITE" id="PS51767">
    <property type="entry name" value="PEPTIDASE_A1"/>
    <property type="match status" value="1"/>
</dbReference>
<evidence type="ECO:0000259" key="4">
    <source>
        <dbReference type="PROSITE" id="PS51767"/>
    </source>
</evidence>
<dbReference type="InterPro" id="IPR051708">
    <property type="entry name" value="Plant_Aspart_Prot_A1"/>
</dbReference>
<protein>
    <recommendedName>
        <fullName evidence="4">Peptidase A1 domain-containing protein</fullName>
    </recommendedName>
</protein>
<sequence length="168" mass="18426">MDTGSDVIWVQCQLCNMCYKQAALDFNPATLASYTVDLCGSLACDALLVNDRYCHTRKCGYKVNYTYYTDGSYTKGTRMLETLTFGQTRILNLAMGCEHNNQGSFNVITGLLGLEGGRMSFINQIPETKGAYSYCLPSYNGISLEWLTFGHGLGGAFPVDATQALLAM</sequence>
<dbReference type="PANTHER" id="PTHR47967:SF60">
    <property type="entry name" value="PROTEIN ASPARTIC PROTEASE IN GUARD CELL 1-LIKE"/>
    <property type="match status" value="1"/>
</dbReference>
<keyword evidence="3" id="KW-0378">Hydrolase</keyword>
<proteinExistence type="inferred from homology"/>
<feature type="domain" description="Peptidase A1" evidence="4">
    <location>
        <begin position="1"/>
        <end position="168"/>
    </location>
</feature>
<accession>A0AAD5INJ3</accession>
<dbReference type="GO" id="GO:0008233">
    <property type="term" value="F:peptidase activity"/>
    <property type="evidence" value="ECO:0007669"/>
    <property type="project" value="UniProtKB-KW"/>
</dbReference>
<dbReference type="SUPFAM" id="SSF50630">
    <property type="entry name" value="Acid proteases"/>
    <property type="match status" value="1"/>
</dbReference>
<evidence type="ECO:0000256" key="1">
    <source>
        <dbReference type="ARBA" id="ARBA00007447"/>
    </source>
</evidence>
<dbReference type="Gene3D" id="2.40.70.10">
    <property type="entry name" value="Acid Proteases"/>
    <property type="match status" value="1"/>
</dbReference>
<dbReference type="AlphaFoldDB" id="A0AAD5INJ3"/>
<evidence type="ECO:0000256" key="2">
    <source>
        <dbReference type="ARBA" id="ARBA00022670"/>
    </source>
</evidence>
<gene>
    <name evidence="5" type="ORF">LWI28_022324</name>
</gene>
<dbReference type="Proteomes" id="UP001064489">
    <property type="component" value="Chromosome 7"/>
</dbReference>
<name>A0AAD5INJ3_ACENE</name>
<keyword evidence="6" id="KW-1185">Reference proteome</keyword>
<keyword evidence="2" id="KW-0645">Protease</keyword>
<reference evidence="5" key="1">
    <citation type="journal article" date="2022" name="Plant J.">
        <title>Strategies of tolerance reflected in two North American maple genomes.</title>
        <authorList>
            <person name="McEvoy S.L."/>
            <person name="Sezen U.U."/>
            <person name="Trouern-Trend A."/>
            <person name="McMahon S.M."/>
            <person name="Schaberg P.G."/>
            <person name="Yang J."/>
            <person name="Wegrzyn J.L."/>
            <person name="Swenson N.G."/>
        </authorList>
    </citation>
    <scope>NUCLEOTIDE SEQUENCE</scope>
    <source>
        <strain evidence="5">91603</strain>
    </source>
</reference>
<reference evidence="5" key="2">
    <citation type="submission" date="2023-02" db="EMBL/GenBank/DDBJ databases">
        <authorList>
            <person name="Swenson N.G."/>
            <person name="Wegrzyn J.L."/>
            <person name="Mcevoy S.L."/>
        </authorList>
    </citation>
    <scope>NUCLEOTIDE SEQUENCE</scope>
    <source>
        <strain evidence="5">91603</strain>
        <tissue evidence="5">Leaf</tissue>
    </source>
</reference>